<dbReference type="NCBIfam" id="TIGR02532">
    <property type="entry name" value="IV_pilin_GFxxxE"/>
    <property type="match status" value="1"/>
</dbReference>
<proteinExistence type="predicted"/>
<dbReference type="OrthoDB" id="26275at2"/>
<dbReference type="Pfam" id="PF07963">
    <property type="entry name" value="N_methyl"/>
    <property type="match status" value="1"/>
</dbReference>
<name>A0A399EQF4_9DEIN</name>
<evidence type="ECO:0000256" key="4">
    <source>
        <dbReference type="ARBA" id="ARBA00022692"/>
    </source>
</evidence>
<dbReference type="InterPro" id="IPR012902">
    <property type="entry name" value="N_methyl_site"/>
</dbReference>
<dbReference type="PROSITE" id="PS00409">
    <property type="entry name" value="PROKAR_NTER_METHYL"/>
    <property type="match status" value="1"/>
</dbReference>
<evidence type="ECO:0000256" key="5">
    <source>
        <dbReference type="ARBA" id="ARBA00022764"/>
    </source>
</evidence>
<keyword evidence="6 9" id="KW-1133">Transmembrane helix</keyword>
<evidence type="ECO:0000256" key="2">
    <source>
        <dbReference type="ARBA" id="ARBA00004418"/>
    </source>
</evidence>
<comment type="caution">
    <text evidence="10">The sequence shown here is derived from an EMBL/GenBank/DDBJ whole genome shotgun (WGS) entry which is preliminary data.</text>
</comment>
<dbReference type="InterPro" id="IPR045584">
    <property type="entry name" value="Pilin-like"/>
</dbReference>
<keyword evidence="3" id="KW-0488">Methylation</keyword>
<keyword evidence="7 9" id="KW-0472">Membrane</keyword>
<dbReference type="Proteomes" id="UP000265800">
    <property type="component" value="Unassembled WGS sequence"/>
</dbReference>
<comment type="subcellular location">
    <subcellularLocation>
        <location evidence="1">Cell outer membrane</location>
        <topology evidence="1">Single-pass membrane protein</topology>
    </subcellularLocation>
    <subcellularLocation>
        <location evidence="2">Periplasm</location>
    </subcellularLocation>
</comment>
<evidence type="ECO:0000313" key="11">
    <source>
        <dbReference type="Proteomes" id="UP000265800"/>
    </source>
</evidence>
<keyword evidence="5" id="KW-0574">Periplasm</keyword>
<dbReference type="PANTHER" id="PTHR30093:SF44">
    <property type="entry name" value="TYPE II SECRETION SYSTEM CORE PROTEIN G"/>
    <property type="match status" value="1"/>
</dbReference>
<dbReference type="GO" id="GO:0042597">
    <property type="term" value="C:periplasmic space"/>
    <property type="evidence" value="ECO:0007669"/>
    <property type="project" value="UniProtKB-SubCell"/>
</dbReference>
<dbReference type="Gene3D" id="3.30.700.10">
    <property type="entry name" value="Glycoprotein, Type 4 Pilin"/>
    <property type="match status" value="1"/>
</dbReference>
<dbReference type="RefSeq" id="WP_119360003.1">
    <property type="nucleotide sequence ID" value="NZ_QWKZ01000036.1"/>
</dbReference>
<evidence type="ECO:0000313" key="10">
    <source>
        <dbReference type="EMBL" id="RIH86095.1"/>
    </source>
</evidence>
<keyword evidence="4 9" id="KW-0812">Transmembrane</keyword>
<keyword evidence="11" id="KW-1185">Reference proteome</keyword>
<dbReference type="AlphaFoldDB" id="A0A399EQF4"/>
<evidence type="ECO:0000256" key="3">
    <source>
        <dbReference type="ARBA" id="ARBA00022481"/>
    </source>
</evidence>
<keyword evidence="8" id="KW-0998">Cell outer membrane</keyword>
<reference evidence="10 11" key="1">
    <citation type="submission" date="2018-08" db="EMBL/GenBank/DDBJ databases">
        <title>Meiothermus luteus KCTC 52599 genome sequencing project.</title>
        <authorList>
            <person name="Da Costa M.S."/>
            <person name="Albuquerque L."/>
            <person name="Raposo P."/>
            <person name="Froufe H.J.C."/>
            <person name="Barroso C.S."/>
            <person name="Egas C."/>
        </authorList>
    </citation>
    <scope>NUCLEOTIDE SEQUENCE [LARGE SCALE GENOMIC DNA]</scope>
    <source>
        <strain evidence="10 11">KCTC 52599</strain>
    </source>
</reference>
<evidence type="ECO:0000256" key="9">
    <source>
        <dbReference type="SAM" id="Phobius"/>
    </source>
</evidence>
<evidence type="ECO:0000256" key="1">
    <source>
        <dbReference type="ARBA" id="ARBA00004203"/>
    </source>
</evidence>
<dbReference type="GO" id="GO:0009279">
    <property type="term" value="C:cell outer membrane"/>
    <property type="evidence" value="ECO:0007669"/>
    <property type="project" value="UniProtKB-SubCell"/>
</dbReference>
<feature type="transmembrane region" description="Helical" evidence="9">
    <location>
        <begin position="6"/>
        <end position="30"/>
    </location>
</feature>
<sequence>MKPKGFTLVELAIVIVIIGILAAIAVPRFVDMSTEARRAQRESTAASVRSAYAIYLVKNSGTSPTWTQLLAYMDAPAQLKLGTGGAYYMDYNNNNAVDTGERIGFLYSDDACATAVANASTQIRCVRINLN</sequence>
<dbReference type="EMBL" id="QWKZ01000036">
    <property type="protein sequence ID" value="RIH86095.1"/>
    <property type="molecule type" value="Genomic_DNA"/>
</dbReference>
<organism evidence="10 11">
    <name type="scientific">Meiothermus luteus</name>
    <dbReference type="NCBI Taxonomy" id="2026184"/>
    <lineage>
        <taxon>Bacteria</taxon>
        <taxon>Thermotogati</taxon>
        <taxon>Deinococcota</taxon>
        <taxon>Deinococci</taxon>
        <taxon>Thermales</taxon>
        <taxon>Thermaceae</taxon>
        <taxon>Meiothermus</taxon>
    </lineage>
</organism>
<accession>A0A399EQF4</accession>
<evidence type="ECO:0000256" key="8">
    <source>
        <dbReference type="ARBA" id="ARBA00023237"/>
    </source>
</evidence>
<dbReference type="PANTHER" id="PTHR30093">
    <property type="entry name" value="GENERAL SECRETION PATHWAY PROTEIN G"/>
    <property type="match status" value="1"/>
</dbReference>
<dbReference type="SUPFAM" id="SSF54523">
    <property type="entry name" value="Pili subunits"/>
    <property type="match status" value="1"/>
</dbReference>
<gene>
    <name evidence="10" type="primary">pilE1</name>
    <name evidence="10" type="ORF">Mlute_01353</name>
</gene>
<evidence type="ECO:0000256" key="7">
    <source>
        <dbReference type="ARBA" id="ARBA00023136"/>
    </source>
</evidence>
<evidence type="ECO:0000256" key="6">
    <source>
        <dbReference type="ARBA" id="ARBA00022989"/>
    </source>
</evidence>
<protein>
    <submittedName>
        <fullName evidence="10">Fimbrial protein</fullName>
    </submittedName>
</protein>